<dbReference type="PANTHER" id="PTHR13271:SF154">
    <property type="entry name" value="GRIP DOMAIN-CONTAINING PROTEIN"/>
    <property type="match status" value="1"/>
</dbReference>
<dbReference type="CDD" id="cd10527">
    <property type="entry name" value="SET_LSMT"/>
    <property type="match status" value="1"/>
</dbReference>
<dbReference type="Gene3D" id="3.90.1410.10">
    <property type="entry name" value="set domain protein methyltransferase, domain 1"/>
    <property type="match status" value="1"/>
</dbReference>
<evidence type="ECO:0000313" key="3">
    <source>
        <dbReference type="Proteomes" id="UP001224775"/>
    </source>
</evidence>
<keyword evidence="2" id="KW-0489">Methyltransferase</keyword>
<gene>
    <name evidence="2" type="ORF">QTG54_009183</name>
</gene>
<reference evidence="2" key="1">
    <citation type="submission" date="2023-06" db="EMBL/GenBank/DDBJ databases">
        <title>Survivors Of The Sea: Transcriptome response of Skeletonema marinoi to long-term dormancy.</title>
        <authorList>
            <person name="Pinder M.I.M."/>
            <person name="Kourtchenko O."/>
            <person name="Robertson E.K."/>
            <person name="Larsson T."/>
            <person name="Maumus F."/>
            <person name="Osuna-Cruz C.M."/>
            <person name="Vancaester E."/>
            <person name="Stenow R."/>
            <person name="Vandepoele K."/>
            <person name="Ploug H."/>
            <person name="Bruchert V."/>
            <person name="Godhe A."/>
            <person name="Topel M."/>
        </authorList>
    </citation>
    <scope>NUCLEOTIDE SEQUENCE</scope>
    <source>
        <strain evidence="2">R05AC</strain>
    </source>
</reference>
<dbReference type="EMBL" id="JATAAI010000016">
    <property type="protein sequence ID" value="KAK1740233.1"/>
    <property type="molecule type" value="Genomic_DNA"/>
</dbReference>
<dbReference type="AlphaFoldDB" id="A0AAD9DBZ4"/>
<keyword evidence="1" id="KW-0732">Signal</keyword>
<proteinExistence type="predicted"/>
<feature type="chain" id="PRO_5042144698" evidence="1">
    <location>
        <begin position="16"/>
        <end position="450"/>
    </location>
</feature>
<dbReference type="GO" id="GO:0032259">
    <property type="term" value="P:methylation"/>
    <property type="evidence" value="ECO:0007669"/>
    <property type="project" value="UniProtKB-KW"/>
</dbReference>
<comment type="caution">
    <text evidence="2">The sequence shown here is derived from an EMBL/GenBank/DDBJ whole genome shotgun (WGS) entry which is preliminary data.</text>
</comment>
<evidence type="ECO:0000313" key="2">
    <source>
        <dbReference type="EMBL" id="KAK1740233.1"/>
    </source>
</evidence>
<feature type="signal peptide" evidence="1">
    <location>
        <begin position="1"/>
        <end position="15"/>
    </location>
</feature>
<dbReference type="Proteomes" id="UP001224775">
    <property type="component" value="Unassembled WGS sequence"/>
</dbReference>
<evidence type="ECO:0000256" key="1">
    <source>
        <dbReference type="SAM" id="SignalP"/>
    </source>
</evidence>
<accession>A0AAD9DBZ4</accession>
<name>A0AAD9DBZ4_9STRA</name>
<keyword evidence="3" id="KW-1185">Reference proteome</keyword>
<protein>
    <submittedName>
        <fullName evidence="2">SET domain-containing protein</fullName>
        <ecNumber evidence="2">2.1.1.-</ecNumber>
    </submittedName>
</protein>
<organism evidence="2 3">
    <name type="scientific">Skeletonema marinoi</name>
    <dbReference type="NCBI Taxonomy" id="267567"/>
    <lineage>
        <taxon>Eukaryota</taxon>
        <taxon>Sar</taxon>
        <taxon>Stramenopiles</taxon>
        <taxon>Ochrophyta</taxon>
        <taxon>Bacillariophyta</taxon>
        <taxon>Coscinodiscophyceae</taxon>
        <taxon>Thalassiosirophycidae</taxon>
        <taxon>Thalassiosirales</taxon>
        <taxon>Skeletonemataceae</taxon>
        <taxon>Skeletonema</taxon>
        <taxon>Skeletonema marinoi-dohrnii complex</taxon>
    </lineage>
</organism>
<dbReference type="EC" id="2.1.1.-" evidence="2"/>
<sequence>MKFILLLSILDAAAAFTSPARLITTTKHPNHDHRLYSTYDTDSETTLIDIDEEAPRDIPSMEAWSYEMGAQRTDGFTLTTDDGGYNVYAMTNVDLPTGSPILTIPEHMILSSNKAMAELRTSDMSEAEKIVKSVNAESEFRHYYLMLKLLVEYEKGMESPWYQWMNSLPRYYTNAASMTPFCCLCLPSLMRKLTVQERGYLQRLGVSSIKMVPYLNEDTKYDVDLCTWVYQIVYTRSFETADGDLKIVPLADMFNHGAYPEVESSYDEEGNYYAYTTYDVPAGSPLRMSYGDPTNPSYLFARYGFLDESTEATFCKIIPEHINKDMEELGYAHNRMLFYKDGNVSEEVWDILLFQHVSSTKIGDKRALMEAHRSGDYATKQMLHEKYYENTSAMLLEHLESFLEQLEKLSSKAGERQTELGDHPRLPLILAHNEFVKQTFLAVRMQNFGY</sequence>
<dbReference type="InterPro" id="IPR050600">
    <property type="entry name" value="SETD3_SETD6_MTase"/>
</dbReference>
<dbReference type="InterPro" id="IPR046341">
    <property type="entry name" value="SET_dom_sf"/>
</dbReference>
<dbReference type="GO" id="GO:0016279">
    <property type="term" value="F:protein-lysine N-methyltransferase activity"/>
    <property type="evidence" value="ECO:0007669"/>
    <property type="project" value="TreeGrafter"/>
</dbReference>
<dbReference type="SUPFAM" id="SSF82199">
    <property type="entry name" value="SET domain"/>
    <property type="match status" value="1"/>
</dbReference>
<dbReference type="PANTHER" id="PTHR13271">
    <property type="entry name" value="UNCHARACTERIZED PUTATIVE METHYLTRANSFERASE"/>
    <property type="match status" value="1"/>
</dbReference>
<keyword evidence="2" id="KW-0808">Transferase</keyword>